<feature type="compositionally biased region" description="Polar residues" evidence="1">
    <location>
        <begin position="71"/>
        <end position="80"/>
    </location>
</feature>
<keyword evidence="2" id="KW-0732">Signal</keyword>
<feature type="compositionally biased region" description="Polar residues" evidence="1">
    <location>
        <begin position="25"/>
        <end position="41"/>
    </location>
</feature>
<evidence type="ECO:0000256" key="2">
    <source>
        <dbReference type="SAM" id="SignalP"/>
    </source>
</evidence>
<evidence type="ECO:0000313" key="4">
    <source>
        <dbReference type="Proteomes" id="UP000295453"/>
    </source>
</evidence>
<proteinExistence type="predicted"/>
<reference evidence="3 4" key="1">
    <citation type="submission" date="2019-03" db="EMBL/GenBank/DDBJ databases">
        <authorList>
            <person name="Kim M.K.M."/>
        </authorList>
    </citation>
    <scope>NUCLEOTIDE SEQUENCE [LARGE SCALE GENOMIC DNA]</scope>
    <source>
        <strain evidence="3 4">18JY15-6</strain>
    </source>
</reference>
<gene>
    <name evidence="3" type="ORF">EPD65_13225</name>
</gene>
<dbReference type="EMBL" id="SJZJ01000024">
    <property type="protein sequence ID" value="TCJ22294.1"/>
    <property type="molecule type" value="Genomic_DNA"/>
</dbReference>
<dbReference type="Proteomes" id="UP000295453">
    <property type="component" value="Unassembled WGS sequence"/>
</dbReference>
<organism evidence="3 4">
    <name type="scientific">Nocardioides jejuensis</name>
    <dbReference type="NCBI Taxonomy" id="2502782"/>
    <lineage>
        <taxon>Bacteria</taxon>
        <taxon>Bacillati</taxon>
        <taxon>Actinomycetota</taxon>
        <taxon>Actinomycetes</taxon>
        <taxon>Propionibacteriales</taxon>
        <taxon>Nocardioidaceae</taxon>
        <taxon>Nocardioides</taxon>
    </lineage>
</organism>
<sequence length="107" mass="10302">MNTRPLGTALACAVLALLLAACGSDTATKPAPTSSTITPTNAVSTPAATSGTPSRAASAAPPSKDADASGVPSQTASPKASWSPRPTPTATDITSDMGPGAHDGDGE</sequence>
<feature type="signal peptide" evidence="2">
    <location>
        <begin position="1"/>
        <end position="27"/>
    </location>
</feature>
<feature type="chain" id="PRO_5038765147" evidence="2">
    <location>
        <begin position="28"/>
        <end position="107"/>
    </location>
</feature>
<protein>
    <submittedName>
        <fullName evidence="3">Uncharacterized protein</fullName>
    </submittedName>
</protein>
<name>A0A4R1BWB7_9ACTN</name>
<dbReference type="AlphaFoldDB" id="A0A4R1BWB7"/>
<comment type="caution">
    <text evidence="3">The sequence shown here is derived from an EMBL/GenBank/DDBJ whole genome shotgun (WGS) entry which is preliminary data.</text>
</comment>
<evidence type="ECO:0000256" key="1">
    <source>
        <dbReference type="SAM" id="MobiDB-lite"/>
    </source>
</evidence>
<evidence type="ECO:0000313" key="3">
    <source>
        <dbReference type="EMBL" id="TCJ22294.1"/>
    </source>
</evidence>
<feature type="compositionally biased region" description="Low complexity" evidence="1">
    <location>
        <begin position="42"/>
        <end position="63"/>
    </location>
</feature>
<dbReference type="PROSITE" id="PS51257">
    <property type="entry name" value="PROKAR_LIPOPROTEIN"/>
    <property type="match status" value="1"/>
</dbReference>
<keyword evidence="4" id="KW-1185">Reference proteome</keyword>
<dbReference type="RefSeq" id="WP_131584886.1">
    <property type="nucleotide sequence ID" value="NZ_SJZJ01000024.1"/>
</dbReference>
<feature type="region of interest" description="Disordered" evidence="1">
    <location>
        <begin position="25"/>
        <end position="107"/>
    </location>
</feature>
<accession>A0A4R1BWB7</accession>